<dbReference type="Proteomes" id="UP000199323">
    <property type="component" value="Unassembled WGS sequence"/>
</dbReference>
<name>A0A1I2I8F6_9ACTN</name>
<dbReference type="RefSeq" id="WP_407640684.1">
    <property type="nucleotide sequence ID" value="NZ_FONG01000012.1"/>
</dbReference>
<dbReference type="SUPFAM" id="SSF52540">
    <property type="entry name" value="P-loop containing nucleoside triphosphate hydrolases"/>
    <property type="match status" value="1"/>
</dbReference>
<dbReference type="InterPro" id="IPR038729">
    <property type="entry name" value="Rad50/SbcC_AAA"/>
</dbReference>
<evidence type="ECO:0000313" key="3">
    <source>
        <dbReference type="Proteomes" id="UP000199323"/>
    </source>
</evidence>
<protein>
    <submittedName>
        <fullName evidence="2">AAA domain-containing protein</fullName>
    </submittedName>
</protein>
<evidence type="ECO:0000313" key="2">
    <source>
        <dbReference type="EMBL" id="SFF36831.1"/>
    </source>
</evidence>
<dbReference type="AlphaFoldDB" id="A0A1I2I8F6"/>
<gene>
    <name evidence="2" type="ORF">SAMN05216251_112161</name>
</gene>
<organism evidence="2 3">
    <name type="scientific">Actinacidiphila alni</name>
    <dbReference type="NCBI Taxonomy" id="380248"/>
    <lineage>
        <taxon>Bacteria</taxon>
        <taxon>Bacillati</taxon>
        <taxon>Actinomycetota</taxon>
        <taxon>Actinomycetes</taxon>
        <taxon>Kitasatosporales</taxon>
        <taxon>Streptomycetaceae</taxon>
        <taxon>Actinacidiphila</taxon>
    </lineage>
</organism>
<proteinExistence type="predicted"/>
<dbReference type="GO" id="GO:0006302">
    <property type="term" value="P:double-strand break repair"/>
    <property type="evidence" value="ECO:0007669"/>
    <property type="project" value="InterPro"/>
</dbReference>
<dbReference type="STRING" id="380248.SAMN05216251_112161"/>
<feature type="domain" description="Rad50/SbcC-type AAA" evidence="1">
    <location>
        <begin position="39"/>
        <end position="76"/>
    </location>
</feature>
<dbReference type="Pfam" id="PF13476">
    <property type="entry name" value="AAA_23"/>
    <property type="match status" value="1"/>
</dbReference>
<keyword evidence="3" id="KW-1185">Reference proteome</keyword>
<evidence type="ECO:0000259" key="1">
    <source>
        <dbReference type="Pfam" id="PF13476"/>
    </source>
</evidence>
<dbReference type="InterPro" id="IPR027417">
    <property type="entry name" value="P-loop_NTPase"/>
</dbReference>
<accession>A0A1I2I8F6</accession>
<sequence>MIISRAYAHIPAGDGDDEFSRDRWPWSVPAVAGLLRDGLRFTAPVTFLVGENGSGKSTLVEAIAEGFGLDPPRTRRSWRSANAGCARRTGRSWRSSTTGDGIWPTPALTCVTSSSRNLVA</sequence>
<reference evidence="2 3" key="1">
    <citation type="submission" date="2016-10" db="EMBL/GenBank/DDBJ databases">
        <authorList>
            <person name="de Groot N.N."/>
        </authorList>
    </citation>
    <scope>NUCLEOTIDE SEQUENCE [LARGE SCALE GENOMIC DNA]</scope>
    <source>
        <strain evidence="2 3">CGMCC 4.3510</strain>
    </source>
</reference>
<dbReference type="EMBL" id="FONG01000012">
    <property type="protein sequence ID" value="SFF36831.1"/>
    <property type="molecule type" value="Genomic_DNA"/>
</dbReference>
<dbReference type="Gene3D" id="3.40.50.300">
    <property type="entry name" value="P-loop containing nucleotide triphosphate hydrolases"/>
    <property type="match status" value="1"/>
</dbReference>
<dbReference type="GO" id="GO:0016887">
    <property type="term" value="F:ATP hydrolysis activity"/>
    <property type="evidence" value="ECO:0007669"/>
    <property type="project" value="InterPro"/>
</dbReference>